<dbReference type="RefSeq" id="XP_001387257.2">
    <property type="nucleotide sequence ID" value="XM_001387220.1"/>
</dbReference>
<evidence type="ECO:0000313" key="1">
    <source>
        <dbReference type="EMBL" id="EAZ63234.2"/>
    </source>
</evidence>
<dbReference type="OrthoDB" id="4017072at2759"/>
<proteinExistence type="predicted"/>
<sequence length="717" mass="83094">LDKVHRAFFKSLQREQTKYGKKHIVIEPSIRHLLVLLQNEKFESNHTSQLQSKLPLQLKTRRLLEPVVFHIILSLYYISKKPSLDSKYIQSQSQAQCHYLSQIITRIDKKYKKILENIDCRDALYLVENFGNEITESETSESLKMALSCFNRLSNSKYNVENDLLPWIRSLIAPSITSSCSSLSNLTDIPPFVLGDILLRTPMSKEELHLQLDIWNEYMRPISMAYLEKQSFLKTCINNLVFYCIHYDPSTLFELLKSTYSFYTSPKLGFKVSVTNNDFLNELIWSMAYTSLSGNSSAASSIISSQEYLVNVLSNSGTNEDEISLRLNLRSFMGIVLAINKKSADKGRQLFEFAEKKYFSGQREISSKDMASYNIVKIYLSKTPEELLHHFNNAAVDFFHSSGLWLSFVSKLNQFNLLTSTRSKKIMKELVNNAEKIIITKDIVSILFTPIHSLKTFDELMTIMMAHSNEMVLYHTNILLPRYISLLYSGNDSDEWVQRKYPWDRDILDNSGKPFKGFNSPVEYARHLYGTCFQKKSARIVGVMLEGEAEIEPANVYETYKRELRDNGDLVPNNSCLLALIKAAVQSPPGGPYLFWGDLYATQVVIHEFKSNVQQDVSDTNYKVYPNDKLWRKYIQMLAKFEYISELSDIIKWWEKLKFVPQQKTLYELLVALPEQYANRYIIHFTTLRESSHEETEGCSSWPWPTLSELQNYRNSN</sequence>
<dbReference type="EMBL" id="AAVQ01000001">
    <property type="protein sequence ID" value="EAZ63234.2"/>
    <property type="molecule type" value="Genomic_DNA"/>
</dbReference>
<dbReference type="InParanoid" id="A3GEV8"/>
<dbReference type="Proteomes" id="UP000002258">
    <property type="component" value="Chromosome 1"/>
</dbReference>
<dbReference type="AlphaFoldDB" id="A3GEV8"/>
<comment type="caution">
    <text evidence="1">The sequence shown here is derived from an EMBL/GenBank/DDBJ whole genome shotgun (WGS) entry which is preliminary data.</text>
</comment>
<reference evidence="1 2" key="1">
    <citation type="journal article" date="2007" name="Nat. Biotechnol.">
        <title>Genome sequence of the lignocellulose-bioconverting and xylose-fermenting yeast Pichia stipitis.</title>
        <authorList>
            <person name="Jeffries T.W."/>
            <person name="Grigoriev I.V."/>
            <person name="Grimwood J."/>
            <person name="Laplaza J.M."/>
            <person name="Aerts A."/>
            <person name="Salamov A."/>
            <person name="Schmutz J."/>
            <person name="Lindquist E."/>
            <person name="Dehal P."/>
            <person name="Shapiro H."/>
            <person name="Jin Y.S."/>
            <person name="Passoth V."/>
            <person name="Richardson P.M."/>
        </authorList>
    </citation>
    <scope>NUCLEOTIDE SEQUENCE [LARGE SCALE GENOMIC DNA]</scope>
    <source>
        <strain evidence="2">ATCC 58785 / CBS 6054 / NBRC 10063 / NRRL Y-11545</strain>
    </source>
</reference>
<accession>A3GEV8</accession>
<dbReference type="GeneID" id="4850807"/>
<dbReference type="OMA" id="LRTPMSK"/>
<keyword evidence="2" id="KW-1185">Reference proteome</keyword>
<gene>
    <name evidence="1" type="ORF">PICST_52398</name>
</gene>
<dbReference type="KEGG" id="pic:PICST_52398"/>
<organism evidence="1 2">
    <name type="scientific">Scheffersomyces stipitis (strain ATCC 58785 / CBS 6054 / NBRC 10063 / NRRL Y-11545)</name>
    <name type="common">Yeast</name>
    <name type="synonym">Pichia stipitis</name>
    <dbReference type="NCBI Taxonomy" id="322104"/>
    <lineage>
        <taxon>Eukaryota</taxon>
        <taxon>Fungi</taxon>
        <taxon>Dikarya</taxon>
        <taxon>Ascomycota</taxon>
        <taxon>Saccharomycotina</taxon>
        <taxon>Pichiomycetes</taxon>
        <taxon>Debaryomycetaceae</taxon>
        <taxon>Scheffersomyces</taxon>
    </lineage>
</organism>
<name>A3GEV8_PICST</name>
<evidence type="ECO:0000313" key="2">
    <source>
        <dbReference type="Proteomes" id="UP000002258"/>
    </source>
</evidence>
<dbReference type="HOGENOM" id="CLU_395326_0_0_1"/>
<feature type="non-terminal residue" evidence="1">
    <location>
        <position position="1"/>
    </location>
</feature>
<dbReference type="eggNOG" id="ENOG502SQ2E">
    <property type="taxonomic scope" value="Eukaryota"/>
</dbReference>
<protein>
    <submittedName>
        <fullName evidence="1">Uncharacterized protein</fullName>
    </submittedName>
</protein>